<proteinExistence type="predicted"/>
<reference evidence="2 3" key="1">
    <citation type="submission" date="2018-08" db="EMBL/GenBank/DDBJ databases">
        <title>Thalassotalea euphylliae genome.</title>
        <authorList>
            <person name="Summers S."/>
            <person name="Rice S.A."/>
            <person name="Freckelton M.L."/>
            <person name="Nedved B.T."/>
            <person name="Hadfield M.G."/>
        </authorList>
    </citation>
    <scope>NUCLEOTIDE SEQUENCE [LARGE SCALE GENOMIC DNA]</scope>
    <source>
        <strain evidence="2 3">H1</strain>
    </source>
</reference>
<dbReference type="InterPro" id="IPR013762">
    <property type="entry name" value="Integrase-like_cat_sf"/>
</dbReference>
<sequence length="668" mass="76375">MFNTNVKRAVVPDTPLLNDQSQDVFYLFSYPKSPSEESEVHEIDFSDARHKVSKEDFGLLKALWIEMSGGVDPVTREITGKLNTIRAYASNLMRLFVWKESHYPDTPLRQWTESHCREFIVDVLFNRIAFYTEGSMAEKNNATKQIVGRGPVESACDMLRKSQRLYALGLVHDGLASSLPASFIQDTVEEHLAADGISFAKWIDGEGWNSIPFAAHMFNLAHAINVIESDECRILRAFFKHQQSELCVSHHTMFYSGRYNKPSSYDDYCASPDFTSSIGEKRKTKRKRKKEFILKYSSLKRALEEVAGKPVNTFPYTWEEIIKIYRKVFNACLTIIVALTGARISEMENFFADDYKQENDGVWTFKSDIVKTNHGVPALRSMGGLVAKAADVICDMSYTPKRNRPDGKRFPIFSMTHQPRFSNGTNARVASENTLRTSLQANYDDAIDKFGEELAELCEKVHPHMFRHTFAEFAIRRFDGRVFEAIRQHFKHTYQSKFTKEYVGGKDRESIKKGAERRYIRELIERMALDVNDSFSGSLALAIQRKVKDCMVIEPSEVEAVLTEFEEKIVDITVHEYGICMVQTETRSLSKCLDKDTGLPQIENGCFDLCSGCVHSVSSANSHKEEIIRIVLSHKDFLEKFPFKTKAHKVSEAAVRNGEKILKQMRRT</sequence>
<keyword evidence="1" id="KW-0233">DNA recombination</keyword>
<dbReference type="GO" id="GO:0015074">
    <property type="term" value="P:DNA integration"/>
    <property type="evidence" value="ECO:0007669"/>
    <property type="project" value="InterPro"/>
</dbReference>
<dbReference type="Gene3D" id="1.10.443.10">
    <property type="entry name" value="Intergrase catalytic core"/>
    <property type="match status" value="1"/>
</dbReference>
<dbReference type="AlphaFoldDB" id="A0A3E0TUB0"/>
<dbReference type="OrthoDB" id="5837042at2"/>
<gene>
    <name evidence="2" type="ORF">DXX93_13680</name>
</gene>
<evidence type="ECO:0000313" key="2">
    <source>
        <dbReference type="EMBL" id="REL27505.1"/>
    </source>
</evidence>
<dbReference type="GO" id="GO:0006310">
    <property type="term" value="P:DNA recombination"/>
    <property type="evidence" value="ECO:0007669"/>
    <property type="project" value="UniProtKB-KW"/>
</dbReference>
<name>A0A3E0TUB0_9GAMM</name>
<dbReference type="RefSeq" id="WP_116008583.1">
    <property type="nucleotide sequence ID" value="NZ_QUOU01000001.1"/>
</dbReference>
<dbReference type="Proteomes" id="UP000256478">
    <property type="component" value="Unassembled WGS sequence"/>
</dbReference>
<dbReference type="SUPFAM" id="SSF56349">
    <property type="entry name" value="DNA breaking-rejoining enzymes"/>
    <property type="match status" value="1"/>
</dbReference>
<organism evidence="2 3">
    <name type="scientific">Thalassotalea euphylliae</name>
    <dbReference type="NCBI Taxonomy" id="1655234"/>
    <lineage>
        <taxon>Bacteria</taxon>
        <taxon>Pseudomonadati</taxon>
        <taxon>Pseudomonadota</taxon>
        <taxon>Gammaproteobacteria</taxon>
        <taxon>Alteromonadales</taxon>
        <taxon>Colwelliaceae</taxon>
        <taxon>Thalassotalea</taxon>
    </lineage>
</organism>
<dbReference type="GO" id="GO:0003677">
    <property type="term" value="F:DNA binding"/>
    <property type="evidence" value="ECO:0007669"/>
    <property type="project" value="InterPro"/>
</dbReference>
<protein>
    <submittedName>
        <fullName evidence="2">Site-specific integrase</fullName>
    </submittedName>
</protein>
<dbReference type="EMBL" id="QUOU01000001">
    <property type="protein sequence ID" value="REL27505.1"/>
    <property type="molecule type" value="Genomic_DNA"/>
</dbReference>
<evidence type="ECO:0000313" key="3">
    <source>
        <dbReference type="Proteomes" id="UP000256478"/>
    </source>
</evidence>
<accession>A0A3E0TUB0</accession>
<comment type="caution">
    <text evidence="2">The sequence shown here is derived from an EMBL/GenBank/DDBJ whole genome shotgun (WGS) entry which is preliminary data.</text>
</comment>
<dbReference type="InterPro" id="IPR011010">
    <property type="entry name" value="DNA_brk_join_enz"/>
</dbReference>
<evidence type="ECO:0000256" key="1">
    <source>
        <dbReference type="ARBA" id="ARBA00023172"/>
    </source>
</evidence>